<dbReference type="InterPro" id="IPR000390">
    <property type="entry name" value="Small_drug/metabolite_transptr"/>
</dbReference>
<feature type="transmembrane region" description="Helical" evidence="9">
    <location>
        <begin position="270"/>
        <end position="289"/>
    </location>
</feature>
<dbReference type="GO" id="GO:0015199">
    <property type="term" value="F:amino-acid betaine transmembrane transporter activity"/>
    <property type="evidence" value="ECO:0007669"/>
    <property type="project" value="TreeGrafter"/>
</dbReference>
<keyword evidence="6 9" id="KW-1133">Transmembrane helix</keyword>
<dbReference type="InterPro" id="IPR045324">
    <property type="entry name" value="Small_multidrug_res"/>
</dbReference>
<dbReference type="GO" id="GO:0005886">
    <property type="term" value="C:plasma membrane"/>
    <property type="evidence" value="ECO:0007669"/>
    <property type="project" value="UniProtKB-SubCell"/>
</dbReference>
<keyword evidence="4" id="KW-1003">Cell membrane</keyword>
<evidence type="ECO:0000256" key="8">
    <source>
        <dbReference type="ARBA" id="ARBA00023136"/>
    </source>
</evidence>
<evidence type="ECO:0000256" key="1">
    <source>
        <dbReference type="ARBA" id="ARBA00004477"/>
    </source>
</evidence>
<dbReference type="GO" id="GO:0003677">
    <property type="term" value="F:DNA binding"/>
    <property type="evidence" value="ECO:0007669"/>
    <property type="project" value="UniProtKB-KW"/>
</dbReference>
<keyword evidence="3" id="KW-0813">Transport</keyword>
<proteinExistence type="predicted"/>
<dbReference type="PROSITE" id="PS50977">
    <property type="entry name" value="HTH_TETR_2"/>
    <property type="match status" value="1"/>
</dbReference>
<dbReference type="Gene3D" id="1.10.3730.20">
    <property type="match status" value="1"/>
</dbReference>
<dbReference type="InterPro" id="IPR001647">
    <property type="entry name" value="HTH_TetR"/>
</dbReference>
<dbReference type="AlphaFoldDB" id="A0AA39CU18"/>
<reference evidence="11" key="1">
    <citation type="submission" date="2022-10" db="EMBL/GenBank/DDBJ databases">
        <title>Culturing micro-colonial fungi from biological soil crusts in the Mojave desert and describing Neophaeococcomyces mojavensis, and introducing the new genera and species Taxawa tesnikishii.</title>
        <authorList>
            <person name="Kurbessoian T."/>
            <person name="Stajich J.E."/>
        </authorList>
    </citation>
    <scope>NUCLEOTIDE SEQUENCE</scope>
    <source>
        <strain evidence="11">TK_35</strain>
    </source>
</reference>
<accession>A0AA39CU18</accession>
<evidence type="ECO:0000313" key="11">
    <source>
        <dbReference type="EMBL" id="KAJ9625292.1"/>
    </source>
</evidence>
<comment type="caution">
    <text evidence="11">The sequence shown here is derived from an EMBL/GenBank/DDBJ whole genome shotgun (WGS) entry which is preliminary data.</text>
</comment>
<dbReference type="SUPFAM" id="SSF48498">
    <property type="entry name" value="Tetracyclin repressor-like, C-terminal domain"/>
    <property type="match status" value="1"/>
</dbReference>
<evidence type="ECO:0000259" key="10">
    <source>
        <dbReference type="PROSITE" id="PS50977"/>
    </source>
</evidence>
<evidence type="ECO:0000256" key="5">
    <source>
        <dbReference type="ARBA" id="ARBA00022692"/>
    </source>
</evidence>
<dbReference type="Gene3D" id="1.10.357.10">
    <property type="entry name" value="Tetracycline Repressor, domain 2"/>
    <property type="match status" value="1"/>
</dbReference>
<feature type="transmembrane region" description="Helical" evidence="9">
    <location>
        <begin position="243"/>
        <end position="264"/>
    </location>
</feature>
<dbReference type="Pfam" id="PF00893">
    <property type="entry name" value="Multi_Drug_Res"/>
    <property type="match status" value="1"/>
</dbReference>
<dbReference type="InterPro" id="IPR037185">
    <property type="entry name" value="EmrE-like"/>
</dbReference>
<comment type="subcellular location">
    <subcellularLocation>
        <location evidence="2">Cell membrane</location>
        <topology evidence="2">Multi-pass membrane protein</topology>
    </subcellularLocation>
    <subcellularLocation>
        <location evidence="1">Endoplasmic reticulum membrane</location>
        <topology evidence="1">Multi-pass membrane protein</topology>
    </subcellularLocation>
</comment>
<dbReference type="GO" id="GO:0015220">
    <property type="term" value="F:choline transmembrane transporter activity"/>
    <property type="evidence" value="ECO:0007669"/>
    <property type="project" value="TreeGrafter"/>
</dbReference>
<dbReference type="SUPFAM" id="SSF103481">
    <property type="entry name" value="Multidrug resistance efflux transporter EmrE"/>
    <property type="match status" value="1"/>
</dbReference>
<name>A0AA39CU18_9EURO</name>
<evidence type="ECO:0000256" key="4">
    <source>
        <dbReference type="ARBA" id="ARBA00022475"/>
    </source>
</evidence>
<evidence type="ECO:0000256" key="9">
    <source>
        <dbReference type="SAM" id="Phobius"/>
    </source>
</evidence>
<dbReference type="GO" id="GO:0015297">
    <property type="term" value="F:antiporter activity"/>
    <property type="evidence" value="ECO:0007669"/>
    <property type="project" value="TreeGrafter"/>
</dbReference>
<protein>
    <recommendedName>
        <fullName evidence="10">HTH tetR-type domain-containing protein</fullName>
    </recommendedName>
</protein>
<dbReference type="PANTHER" id="PTHR30561:SF1">
    <property type="entry name" value="MULTIDRUG TRANSPORTER EMRE"/>
    <property type="match status" value="1"/>
</dbReference>
<dbReference type="InterPro" id="IPR036271">
    <property type="entry name" value="Tet_transcr_reg_TetR-rel_C_sf"/>
</dbReference>
<keyword evidence="8 9" id="KW-0472">Membrane</keyword>
<evidence type="ECO:0000256" key="2">
    <source>
        <dbReference type="ARBA" id="ARBA00004651"/>
    </source>
</evidence>
<dbReference type="EMBL" id="JAPDRN010000089">
    <property type="protein sequence ID" value="KAJ9625292.1"/>
    <property type="molecule type" value="Genomic_DNA"/>
</dbReference>
<dbReference type="FunFam" id="1.10.3730.20:FF:000001">
    <property type="entry name" value="Quaternary ammonium compound resistance transporter SugE"/>
    <property type="match status" value="1"/>
</dbReference>
<dbReference type="PANTHER" id="PTHR30561">
    <property type="entry name" value="SMR FAMILY PROTON-DEPENDENT DRUG EFFLUX TRANSPORTER SUGE"/>
    <property type="match status" value="1"/>
</dbReference>
<sequence>MPESPPRSRRKAPDTVRQALLHATAHTLGQNGLAALTVQDVADAAGVSKGALFHHFGSKQDLIEATLTSLIADFEDRVREVLRQSPPRHGGFSRAYVQVNFEHLLQQEQINDIGLTMGNMLEPALLVYWRTWLRGMLAEFPDEACDPRLYAARCVADGYWATAYGRPLDENERQNAQAMALEETAMNPYFYLAGAIVLEVIATSLLKASEGMTRLGPTLGALAGYGVCFYLLSLTMKSIPTGIAYAIWSGVGIVLISLIGLLVFKQRLDTPALIGIGLICAGVLVINLFSHSSAH</sequence>
<evidence type="ECO:0000256" key="6">
    <source>
        <dbReference type="ARBA" id="ARBA00022989"/>
    </source>
</evidence>
<feature type="transmembrane region" description="Helical" evidence="9">
    <location>
        <begin position="218"/>
        <end position="236"/>
    </location>
</feature>
<feature type="domain" description="HTH tetR-type" evidence="10">
    <location>
        <begin position="14"/>
        <end position="74"/>
    </location>
</feature>
<feature type="transmembrane region" description="Helical" evidence="9">
    <location>
        <begin position="189"/>
        <end position="206"/>
    </location>
</feature>
<organism evidence="11">
    <name type="scientific">Knufia peltigerae</name>
    <dbReference type="NCBI Taxonomy" id="1002370"/>
    <lineage>
        <taxon>Eukaryota</taxon>
        <taxon>Fungi</taxon>
        <taxon>Dikarya</taxon>
        <taxon>Ascomycota</taxon>
        <taxon>Pezizomycotina</taxon>
        <taxon>Eurotiomycetes</taxon>
        <taxon>Chaetothyriomycetidae</taxon>
        <taxon>Chaetothyriales</taxon>
        <taxon>Trichomeriaceae</taxon>
        <taxon>Knufia</taxon>
    </lineage>
</organism>
<dbReference type="GO" id="GO:0031460">
    <property type="term" value="P:glycine betaine transport"/>
    <property type="evidence" value="ECO:0007669"/>
    <property type="project" value="TreeGrafter"/>
</dbReference>
<evidence type="ECO:0000256" key="7">
    <source>
        <dbReference type="ARBA" id="ARBA00023125"/>
    </source>
</evidence>
<dbReference type="InterPro" id="IPR009057">
    <property type="entry name" value="Homeodomain-like_sf"/>
</dbReference>
<dbReference type="PROSITE" id="PS01081">
    <property type="entry name" value="HTH_TETR_1"/>
    <property type="match status" value="1"/>
</dbReference>
<dbReference type="InterPro" id="IPR023772">
    <property type="entry name" value="DNA-bd_HTH_TetR-type_CS"/>
</dbReference>
<dbReference type="Pfam" id="PF17937">
    <property type="entry name" value="TetR_C_28"/>
    <property type="match status" value="1"/>
</dbReference>
<keyword evidence="5 9" id="KW-0812">Transmembrane</keyword>
<gene>
    <name evidence="11" type="ORF">H2204_010536</name>
</gene>
<dbReference type="SUPFAM" id="SSF46689">
    <property type="entry name" value="Homeodomain-like"/>
    <property type="match status" value="1"/>
</dbReference>
<dbReference type="InterPro" id="IPR041479">
    <property type="entry name" value="TetR_CgmR_C"/>
</dbReference>
<evidence type="ECO:0000256" key="3">
    <source>
        <dbReference type="ARBA" id="ARBA00022448"/>
    </source>
</evidence>
<dbReference type="Pfam" id="PF00440">
    <property type="entry name" value="TetR_N"/>
    <property type="match status" value="1"/>
</dbReference>
<dbReference type="PRINTS" id="PR00455">
    <property type="entry name" value="HTHTETR"/>
</dbReference>
<keyword evidence="7" id="KW-0238">DNA-binding</keyword>